<evidence type="ECO:0000313" key="2">
    <source>
        <dbReference type="Proteomes" id="UP000198916"/>
    </source>
</evidence>
<dbReference type="Proteomes" id="UP000198916">
    <property type="component" value="Unassembled WGS sequence"/>
</dbReference>
<evidence type="ECO:0000313" key="1">
    <source>
        <dbReference type="EMBL" id="SEL06929.1"/>
    </source>
</evidence>
<gene>
    <name evidence="1" type="ORF">SAMN05421740_103389</name>
</gene>
<keyword evidence="2" id="KW-1185">Reference proteome</keyword>
<dbReference type="STRING" id="332977.SAMN05421740_103389"/>
<dbReference type="EMBL" id="FNZR01000003">
    <property type="protein sequence ID" value="SEL06929.1"/>
    <property type="molecule type" value="Genomic_DNA"/>
</dbReference>
<organism evidence="1 2">
    <name type="scientific">Parapedobacter koreensis</name>
    <dbReference type="NCBI Taxonomy" id="332977"/>
    <lineage>
        <taxon>Bacteria</taxon>
        <taxon>Pseudomonadati</taxon>
        <taxon>Bacteroidota</taxon>
        <taxon>Sphingobacteriia</taxon>
        <taxon>Sphingobacteriales</taxon>
        <taxon>Sphingobacteriaceae</taxon>
        <taxon>Parapedobacter</taxon>
    </lineage>
</organism>
<accession>A0A1H7M758</accession>
<proteinExistence type="predicted"/>
<dbReference type="RefSeq" id="WP_090604917.1">
    <property type="nucleotide sequence ID" value="NZ_FNZR01000003.1"/>
</dbReference>
<name>A0A1H7M758_9SPHI</name>
<protein>
    <submittedName>
        <fullName evidence="1">Uncharacterized protein</fullName>
    </submittedName>
</protein>
<dbReference type="AlphaFoldDB" id="A0A1H7M758"/>
<dbReference type="OrthoDB" id="648163at2"/>
<dbReference type="InterPro" id="IPR046233">
    <property type="entry name" value="DUF6266"/>
</dbReference>
<reference evidence="2" key="1">
    <citation type="submission" date="2016-10" db="EMBL/GenBank/DDBJ databases">
        <authorList>
            <person name="Varghese N."/>
            <person name="Submissions S."/>
        </authorList>
    </citation>
    <scope>NUCLEOTIDE SEQUENCE [LARGE SCALE GENOMIC DNA]</scope>
    <source>
        <strain evidence="2">Jip14</strain>
    </source>
</reference>
<sequence>MATAKNGINGAFIGKVGSIVGYELNGKNVIRAIGRRTKPFSKLELLNQAKMKVVSEFLGPIKPYIKFGFQHEVPSGSHVGAFQLAQSYTRKNAIEVDEQGNPFINPEKVLISKGKLAPPLNCTVERDGNRLTFRWDYIGTQQSPTDRLVILLYNPEEPIRVFRELGAERKAQQDEWEIEPLHLFTGPIHVYAAFRNTWLDQLSDSVYCGVIPQ</sequence>
<dbReference type="Pfam" id="PF19781">
    <property type="entry name" value="DUF6266"/>
    <property type="match status" value="1"/>
</dbReference>